<gene>
    <name evidence="1" type="ordered locus">Fbal_1004</name>
</gene>
<dbReference type="GeneID" id="67184146"/>
<protein>
    <submittedName>
        <fullName evidence="1">Uncharacterized protein</fullName>
    </submittedName>
</protein>
<dbReference type="AlphaFoldDB" id="E1SU66"/>
<keyword evidence="2" id="KW-1185">Reference proteome</keyword>
<dbReference type="Proteomes" id="UP000006683">
    <property type="component" value="Chromosome"/>
</dbReference>
<reference evidence="1 2" key="1">
    <citation type="journal article" date="2010" name="Stand. Genomic Sci.">
        <title>Complete genome sequence of Ferrimonas balearica type strain (PAT).</title>
        <authorList>
            <person name="Nolan M."/>
            <person name="Sikorski J."/>
            <person name="Davenport K."/>
            <person name="Lucas S."/>
            <person name="Glavina Del Rio T."/>
            <person name="Tice H."/>
            <person name="Cheng J."/>
            <person name="Goodwin L."/>
            <person name="Pitluck S."/>
            <person name="Liolios K."/>
            <person name="Ivanova N."/>
            <person name="Mavromatis K."/>
            <person name="Ovchinnikova G."/>
            <person name="Pati A."/>
            <person name="Chen A."/>
            <person name="Palaniappan K."/>
            <person name="Land M."/>
            <person name="Hauser L."/>
            <person name="Chang Y."/>
            <person name="Jeffries C."/>
            <person name="Tapia R."/>
            <person name="Brettin T."/>
            <person name="Detter J."/>
            <person name="Han C."/>
            <person name="Yasawong M."/>
            <person name="Rohde M."/>
            <person name="Tindall B."/>
            <person name="Goker M."/>
            <person name="Woyke T."/>
            <person name="Bristow J."/>
            <person name="Eisen J."/>
            <person name="Markowitz V."/>
            <person name="Hugenholtz P."/>
            <person name="Kyrpides N."/>
            <person name="Klenk H."/>
            <person name="Lapidus A."/>
        </authorList>
    </citation>
    <scope>NUCLEOTIDE SEQUENCE [LARGE SCALE GENOMIC DNA]</scope>
    <source>
        <strain evidence="2">DSM 9799 / CCM 4581 / KCTC 23876 / PAT</strain>
    </source>
</reference>
<dbReference type="HOGENOM" id="CLU_196839_1_0_6"/>
<sequence>MTLHKGFSAYTEVRLLASQCPQFGPDDEDEHTDSELVSCYNCRYRRWLIDGFECRRPQ</sequence>
<proteinExistence type="predicted"/>
<dbReference type="KEGG" id="fbl:Fbal_1004"/>
<evidence type="ECO:0000313" key="1">
    <source>
        <dbReference type="EMBL" id="ADN75213.1"/>
    </source>
</evidence>
<dbReference type="STRING" id="550540.Fbal_1004"/>
<evidence type="ECO:0000313" key="2">
    <source>
        <dbReference type="Proteomes" id="UP000006683"/>
    </source>
</evidence>
<name>E1SU66_FERBD</name>
<organism evidence="1 2">
    <name type="scientific">Ferrimonas balearica (strain DSM 9799 / CCM 4581 / KCTC 23876 / PAT)</name>
    <dbReference type="NCBI Taxonomy" id="550540"/>
    <lineage>
        <taxon>Bacteria</taxon>
        <taxon>Pseudomonadati</taxon>
        <taxon>Pseudomonadota</taxon>
        <taxon>Gammaproteobacteria</taxon>
        <taxon>Alteromonadales</taxon>
        <taxon>Ferrimonadaceae</taxon>
        <taxon>Ferrimonas</taxon>
    </lineage>
</organism>
<dbReference type="RefSeq" id="WP_013344519.1">
    <property type="nucleotide sequence ID" value="NC_014541.1"/>
</dbReference>
<accession>E1SU66</accession>
<dbReference type="EMBL" id="CP002209">
    <property type="protein sequence ID" value="ADN75213.1"/>
    <property type="molecule type" value="Genomic_DNA"/>
</dbReference>